<dbReference type="VEuPathDB" id="AmoebaDB:NfTy_061870"/>
<evidence type="ECO:0000313" key="3">
    <source>
        <dbReference type="EMBL" id="KAF0972463.1"/>
    </source>
</evidence>
<keyword evidence="4" id="KW-1185">Reference proteome</keyword>
<feature type="coiled-coil region" evidence="1">
    <location>
        <begin position="264"/>
        <end position="350"/>
    </location>
</feature>
<organism evidence="3 4">
    <name type="scientific">Naegleria fowleri</name>
    <name type="common">Brain eating amoeba</name>
    <dbReference type="NCBI Taxonomy" id="5763"/>
    <lineage>
        <taxon>Eukaryota</taxon>
        <taxon>Discoba</taxon>
        <taxon>Heterolobosea</taxon>
        <taxon>Tetramitia</taxon>
        <taxon>Eutetramitia</taxon>
        <taxon>Vahlkampfiidae</taxon>
        <taxon>Naegleria</taxon>
    </lineage>
</organism>
<feature type="compositionally biased region" description="Polar residues" evidence="2">
    <location>
        <begin position="127"/>
        <end position="140"/>
    </location>
</feature>
<gene>
    <name evidence="3" type="ORF">FDP41_009366</name>
</gene>
<protein>
    <submittedName>
        <fullName evidence="3">Uncharacterized protein</fullName>
    </submittedName>
</protein>
<dbReference type="GeneID" id="68116582"/>
<keyword evidence="1" id="KW-0175">Coiled coil</keyword>
<proteinExistence type="predicted"/>
<sequence>MQKSSNLKKPSRGHLLYKDERIESKEIIEVEKTSSLDEPQKVRDSAQENSLKQGINEEDESEFWKRMSSSAEEYSTIHHMVPRSSKSQQQSPNKEQPSNSSTGVQGYGMRTKSSKEDENHDFEPKSFVQQNKSNNTPSPEQNREGVGNEGYRKSMRGSDEIDAKLSVIRERVMRRLSPARTSDRNESTSTTSSPTRGVHSQSVLLSNNIRGNLANSNSGAIDLQNDLEKQRLRFMVIKLQKEYQNTRIRERRATSLARTYSEIVAKHQNYVNNLKRKYLEKEREIIELKDTIEELNGALQRCQLSTQAKNSTKSLIDKISSNFDTILEAITSKKELLQVIEEQKEELSQSSLIIKKLFTQQFLEE</sequence>
<evidence type="ECO:0000256" key="1">
    <source>
        <dbReference type="SAM" id="Coils"/>
    </source>
</evidence>
<name>A0A6A5AXW9_NAEFO</name>
<dbReference type="VEuPathDB" id="AmoebaDB:NF0111400"/>
<reference evidence="3 4" key="1">
    <citation type="journal article" date="2019" name="Sci. Rep.">
        <title>Nanopore sequencing improves the draft genome of the human pathogenic amoeba Naegleria fowleri.</title>
        <authorList>
            <person name="Liechti N."/>
            <person name="Schurch N."/>
            <person name="Bruggmann R."/>
            <person name="Wittwer M."/>
        </authorList>
    </citation>
    <scope>NUCLEOTIDE SEQUENCE [LARGE SCALE GENOMIC DNA]</scope>
    <source>
        <strain evidence="3 4">ATCC 30894</strain>
    </source>
</reference>
<comment type="caution">
    <text evidence="3">The sequence shown here is derived from an EMBL/GenBank/DDBJ whole genome shotgun (WGS) entry which is preliminary data.</text>
</comment>
<feature type="compositionally biased region" description="Basic and acidic residues" evidence="2">
    <location>
        <begin position="150"/>
        <end position="173"/>
    </location>
</feature>
<feature type="compositionally biased region" description="Basic and acidic residues" evidence="2">
    <location>
        <begin position="113"/>
        <end position="124"/>
    </location>
</feature>
<dbReference type="Proteomes" id="UP000444721">
    <property type="component" value="Unassembled WGS sequence"/>
</dbReference>
<evidence type="ECO:0000256" key="2">
    <source>
        <dbReference type="SAM" id="MobiDB-lite"/>
    </source>
</evidence>
<dbReference type="AlphaFoldDB" id="A0A6A5AXW9"/>
<dbReference type="VEuPathDB" id="AmoebaDB:FDP41_009366"/>
<dbReference type="OrthoDB" id="10432483at2759"/>
<feature type="compositionally biased region" description="Polar residues" evidence="2">
    <location>
        <begin position="84"/>
        <end position="104"/>
    </location>
</feature>
<evidence type="ECO:0000313" key="4">
    <source>
        <dbReference type="Proteomes" id="UP000444721"/>
    </source>
</evidence>
<dbReference type="RefSeq" id="XP_044557177.1">
    <property type="nucleotide sequence ID" value="XM_044713316.1"/>
</dbReference>
<dbReference type="EMBL" id="VFQX01000068">
    <property type="protein sequence ID" value="KAF0972463.1"/>
    <property type="molecule type" value="Genomic_DNA"/>
</dbReference>
<accession>A0A6A5AXW9</accession>
<feature type="compositionally biased region" description="Polar residues" evidence="2">
    <location>
        <begin position="187"/>
        <end position="201"/>
    </location>
</feature>
<feature type="compositionally biased region" description="Basic and acidic residues" evidence="2">
    <location>
        <begin position="16"/>
        <end position="46"/>
    </location>
</feature>
<feature type="region of interest" description="Disordered" evidence="2">
    <location>
        <begin position="1"/>
        <end position="201"/>
    </location>
</feature>